<evidence type="ECO:0000256" key="5">
    <source>
        <dbReference type="ARBA" id="ARBA00022741"/>
    </source>
</evidence>
<feature type="binding site" evidence="13">
    <location>
        <begin position="348"/>
        <end position="349"/>
    </location>
    <ligand>
        <name>GMP</name>
        <dbReference type="ChEBI" id="CHEBI:58115"/>
    </ligand>
</feature>
<feature type="active site" description="GMP-histidine intermediate" evidence="12">
    <location>
        <position position="423"/>
    </location>
</feature>
<dbReference type="EC" id="6.5.1.-" evidence="15"/>
<feature type="region of interest" description="Disordered" evidence="16">
    <location>
        <begin position="1"/>
        <end position="20"/>
    </location>
</feature>
<evidence type="ECO:0000313" key="18">
    <source>
        <dbReference type="Proteomes" id="UP000033038"/>
    </source>
</evidence>
<dbReference type="PATRIC" id="fig|1434109.4.peg.4499"/>
<evidence type="ECO:0000256" key="11">
    <source>
        <dbReference type="ARBA" id="ARBA00049514"/>
    </source>
</evidence>
<feature type="binding site" evidence="13">
    <location>
        <begin position="397"/>
        <end position="400"/>
    </location>
    <ligand>
        <name>GMP</name>
        <dbReference type="ChEBI" id="CHEBI:58115"/>
    </ligand>
</feature>
<organism evidence="17 18">
    <name type="scientific">Methanosarcina barkeri str. Wiesmoor</name>
    <dbReference type="NCBI Taxonomy" id="1434109"/>
    <lineage>
        <taxon>Archaea</taxon>
        <taxon>Methanobacteriati</taxon>
        <taxon>Methanobacteriota</taxon>
        <taxon>Stenosarchaea group</taxon>
        <taxon>Methanomicrobia</taxon>
        <taxon>Methanosarcinales</taxon>
        <taxon>Methanosarcinaceae</taxon>
        <taxon>Methanosarcina</taxon>
    </lineage>
</organism>
<dbReference type="InterPro" id="IPR036025">
    <property type="entry name" value="RtcB-like_sf"/>
</dbReference>
<feature type="binding site" evidence="13">
    <location>
        <begin position="423"/>
        <end position="426"/>
    </location>
    <ligand>
        <name>GMP</name>
        <dbReference type="ChEBI" id="CHEBI:58115"/>
    </ligand>
</feature>
<dbReference type="KEGG" id="mbw:MSBRW_3473"/>
<comment type="cofactor">
    <cofactor evidence="14 15">
        <name>Mn(2+)</name>
        <dbReference type="ChEBI" id="CHEBI:29035"/>
    </cofactor>
    <text evidence="14 15">Binds 2 manganese ions per subunit.</text>
</comment>
<evidence type="ECO:0000256" key="9">
    <source>
        <dbReference type="ARBA" id="ARBA00045316"/>
    </source>
</evidence>
<dbReference type="PANTHER" id="PTHR11118">
    <property type="entry name" value="RNA-SPLICING LIGASE RTCB HOMOLOG"/>
    <property type="match status" value="1"/>
</dbReference>
<gene>
    <name evidence="15" type="primary">rtcB</name>
    <name evidence="17" type="ORF">MSBRW_3473</name>
</gene>
<keyword evidence="4 14" id="KW-0479">Metal-binding</keyword>
<keyword evidence="5 13" id="KW-0547">Nucleotide-binding</keyword>
<comment type="catalytic activity">
    <reaction evidence="11">
        <text>a 3'-end 2',3'-cyclophospho-ribonucleotide-RNA + a 5'-end dephospho-ribonucleoside-RNA + GTP + H2O = a ribonucleotidyl-ribonucleotide-RNA + GMP + diphosphate + H(+)</text>
        <dbReference type="Rhea" id="RHEA:68080"/>
        <dbReference type="Rhea" id="RHEA-COMP:10464"/>
        <dbReference type="Rhea" id="RHEA-COMP:13936"/>
        <dbReference type="Rhea" id="RHEA-COMP:17355"/>
        <dbReference type="ChEBI" id="CHEBI:15377"/>
        <dbReference type="ChEBI" id="CHEBI:15378"/>
        <dbReference type="ChEBI" id="CHEBI:33019"/>
        <dbReference type="ChEBI" id="CHEBI:37565"/>
        <dbReference type="ChEBI" id="CHEBI:58115"/>
        <dbReference type="ChEBI" id="CHEBI:83064"/>
        <dbReference type="ChEBI" id="CHEBI:138284"/>
        <dbReference type="ChEBI" id="CHEBI:173118"/>
        <dbReference type="EC" id="6.5.1.8"/>
    </reaction>
</comment>
<dbReference type="GeneID" id="24825097"/>
<evidence type="ECO:0000256" key="1">
    <source>
        <dbReference type="ARBA" id="ARBA00008071"/>
    </source>
</evidence>
<evidence type="ECO:0000256" key="15">
    <source>
        <dbReference type="RuleBase" id="RU371113"/>
    </source>
</evidence>
<evidence type="ECO:0000256" key="6">
    <source>
        <dbReference type="ARBA" id="ARBA00023134"/>
    </source>
</evidence>
<feature type="binding site" evidence="14">
    <location>
        <position position="115"/>
    </location>
    <ligand>
        <name>Mn(2+)</name>
        <dbReference type="ChEBI" id="CHEBI:29035"/>
        <label>1</label>
    </ligand>
</feature>
<evidence type="ECO:0000313" key="17">
    <source>
        <dbReference type="EMBL" id="AKB52726.1"/>
    </source>
</evidence>
<evidence type="ECO:0000256" key="7">
    <source>
        <dbReference type="ARBA" id="ARBA00023211"/>
    </source>
</evidence>
<dbReference type="GO" id="GO:0046872">
    <property type="term" value="F:metal ion binding"/>
    <property type="evidence" value="ECO:0007669"/>
    <property type="project" value="UniProtKB-UniRule"/>
</dbReference>
<dbReference type="PROSITE" id="PS01288">
    <property type="entry name" value="UPF0027"/>
    <property type="match status" value="1"/>
</dbReference>
<name>A0A0E3LMB4_METBA</name>
<feature type="binding site" evidence="13">
    <location>
        <position position="404"/>
    </location>
    <ligand>
        <name>GMP</name>
        <dbReference type="ChEBI" id="CHEBI:58115"/>
    </ligand>
</feature>
<evidence type="ECO:0000256" key="14">
    <source>
        <dbReference type="PIRSR" id="PIRSR601233-3"/>
    </source>
</evidence>
<dbReference type="GO" id="GO:0006388">
    <property type="term" value="P:tRNA splicing, via endonucleolytic cleavage and ligation"/>
    <property type="evidence" value="ECO:0007669"/>
    <property type="project" value="UniProtKB-ARBA"/>
</dbReference>
<dbReference type="GO" id="GO:0003972">
    <property type="term" value="F:RNA ligase (ATP) activity"/>
    <property type="evidence" value="ECO:0007669"/>
    <property type="project" value="TreeGrafter"/>
</dbReference>
<feature type="binding site" evidence="14">
    <location>
        <position position="223"/>
    </location>
    <ligand>
        <name>Mn(2+)</name>
        <dbReference type="ChEBI" id="CHEBI:29035"/>
        <label>1</label>
    </ligand>
</feature>
<evidence type="ECO:0000256" key="10">
    <source>
        <dbReference type="ARBA" id="ARBA00047746"/>
    </source>
</evidence>
<evidence type="ECO:0000256" key="13">
    <source>
        <dbReference type="PIRSR" id="PIRSR601233-2"/>
    </source>
</evidence>
<dbReference type="SUPFAM" id="SSF103365">
    <property type="entry name" value="Hypothetical protein PH1602"/>
    <property type="match status" value="1"/>
</dbReference>
<dbReference type="RefSeq" id="WP_011306263.1">
    <property type="nucleotide sequence ID" value="NZ_CP009526.1"/>
</dbReference>
<dbReference type="EMBL" id="CP009526">
    <property type="protein sequence ID" value="AKB52726.1"/>
    <property type="molecule type" value="Genomic_DNA"/>
</dbReference>
<dbReference type="InterPro" id="IPR001233">
    <property type="entry name" value="RtcB"/>
</dbReference>
<dbReference type="Gene3D" id="3.90.1860.10">
    <property type="entry name" value="tRNA-splicing ligase RtcB"/>
    <property type="match status" value="1"/>
</dbReference>
<feature type="binding site" evidence="14">
    <location>
        <position position="348"/>
    </location>
    <ligand>
        <name>Mn(2+)</name>
        <dbReference type="ChEBI" id="CHEBI:29035"/>
        <label>2</label>
    </ligand>
</feature>
<keyword evidence="3 15" id="KW-0436">Ligase</keyword>
<feature type="binding site" evidence="13">
    <location>
        <begin position="222"/>
        <end position="226"/>
    </location>
    <ligand>
        <name>GMP</name>
        <dbReference type="ChEBI" id="CHEBI:58115"/>
    </ligand>
</feature>
<comment type="similarity">
    <text evidence="1 15">Belongs to the RtcB family.</text>
</comment>
<comment type="subunit">
    <text evidence="2 15">Monomer.</text>
</comment>
<dbReference type="AlphaFoldDB" id="A0A0E3LMB4"/>
<evidence type="ECO:0000256" key="8">
    <source>
        <dbReference type="ARBA" id="ARBA00033766"/>
    </source>
</evidence>
<dbReference type="GO" id="GO:0170057">
    <property type="term" value="F:RNA ligase (GTP) activity"/>
    <property type="evidence" value="ECO:0007669"/>
    <property type="project" value="UniProtKB-EC"/>
</dbReference>
<dbReference type="GO" id="GO:0005525">
    <property type="term" value="F:GTP binding"/>
    <property type="evidence" value="ECO:0007669"/>
    <property type="project" value="UniProtKB-KW"/>
</dbReference>
<evidence type="ECO:0000256" key="3">
    <source>
        <dbReference type="ARBA" id="ARBA00022598"/>
    </source>
</evidence>
<accession>A0A0E3LMB4</accession>
<evidence type="ECO:0000256" key="16">
    <source>
        <dbReference type="SAM" id="MobiDB-lite"/>
    </source>
</evidence>
<comment type="function">
    <text evidence="9">Essential for tRNA splicing and maturation. Acts by directly joining spliced tRNA halves to mature-sized tRNAs. Joins RNA with 2',3'-cyclic-phosphate or 3'-phosphate ends to RNA with 5'-hydroxy ends.</text>
</comment>
<feature type="compositionally biased region" description="Acidic residues" evidence="16">
    <location>
        <begin position="1"/>
        <end position="13"/>
    </location>
</feature>
<evidence type="ECO:0000256" key="4">
    <source>
        <dbReference type="ARBA" id="ARBA00022723"/>
    </source>
</evidence>
<feature type="binding site" evidence="13">
    <location>
        <position position="499"/>
    </location>
    <ligand>
        <name>GMP</name>
        <dbReference type="ChEBI" id="CHEBI:58115"/>
    </ligand>
</feature>
<proteinExistence type="inferred from homology"/>
<dbReference type="FunFam" id="3.90.1860.10:FF:000001">
    <property type="entry name" value="tRNA-splicing ligase RtcB homolog"/>
    <property type="match status" value="1"/>
</dbReference>
<dbReference type="HOGENOM" id="CLU_022279_0_1_2"/>
<sequence>MVESEDTAIEESSTENVQKEVKGMVRKLSENEWEIPVGHIPNMRVPGRLFVSQSLLEGIEPGTIDQIANVATLPGIQKYSMAMPDAHLGYGFAIGGVAAFDVEEGIISPGGVGFDINCGVRLIRTNLQKEEVVPNIKRLTDELFSNIPAGVGSKSRIRASDQELDSAFLEGANWAVEAGYGVEADVKHCEANGYMEGADPAQVSAKARKRGKPQLGTLGSGNHFLEVQYVDKIYDQEIASTFGLQEGQVTVMIHCGSRGAGHQICTDHLKELSQAVKNYKIEIPDKQLACAPAQSREAQNYFKAMLCAANYAWANRQIITHWTRESFENVFGRDADDLGMDLLYDVAHNVAKLEKHLVDGKKKEVYVHRKGATRAFPPGHPEVPAVYRDVGQPVLIPGSMGTPSYILCGLEEAMNVSFGSACHGAGRVMSRAHAKKEFRGQSIKENLEARGITVRATHPSVIAEEAPDVYKSSSEVVNVVHELGIARKVARVLPLGVTKG</sequence>
<keyword evidence="6 13" id="KW-0342">GTP-binding</keyword>
<comment type="catalytic activity">
    <reaction evidence="10">
        <text>a 3'-end 3'-phospho-ribonucleotide-RNA + a 5'-end dephospho-ribonucleoside-RNA + GTP = a ribonucleotidyl-ribonucleotide-RNA + GMP + diphosphate</text>
        <dbReference type="Rhea" id="RHEA:68076"/>
        <dbReference type="Rhea" id="RHEA-COMP:10463"/>
        <dbReference type="Rhea" id="RHEA-COMP:13936"/>
        <dbReference type="Rhea" id="RHEA-COMP:17355"/>
        <dbReference type="ChEBI" id="CHEBI:33019"/>
        <dbReference type="ChEBI" id="CHEBI:37565"/>
        <dbReference type="ChEBI" id="CHEBI:58115"/>
        <dbReference type="ChEBI" id="CHEBI:83062"/>
        <dbReference type="ChEBI" id="CHEBI:138284"/>
        <dbReference type="ChEBI" id="CHEBI:173118"/>
        <dbReference type="EC" id="6.5.1.8"/>
    </reaction>
</comment>
<dbReference type="Pfam" id="PF01139">
    <property type="entry name" value="RtcB"/>
    <property type="match status" value="1"/>
</dbReference>
<keyword evidence="7 14" id="KW-0464">Manganese</keyword>
<evidence type="ECO:0000256" key="12">
    <source>
        <dbReference type="PIRSR" id="PIRSR601233-1"/>
    </source>
</evidence>
<protein>
    <recommendedName>
        <fullName evidence="8 15">tRNA-splicing ligase RtcB</fullName>
        <ecNumber evidence="15">6.5.1.-</ecNumber>
    </recommendedName>
</protein>
<evidence type="ECO:0000256" key="2">
    <source>
        <dbReference type="ARBA" id="ARBA00011245"/>
    </source>
</evidence>
<dbReference type="Proteomes" id="UP000033038">
    <property type="component" value="Chromosome"/>
</dbReference>
<reference evidence="17 18" key="1">
    <citation type="submission" date="2014-07" db="EMBL/GenBank/DDBJ databases">
        <title>Methanogenic archaea and the global carbon cycle.</title>
        <authorList>
            <person name="Henriksen J.R."/>
            <person name="Luke J."/>
            <person name="Reinhart S."/>
            <person name="Benedict M.N."/>
            <person name="Youngblut N.D."/>
            <person name="Metcalf M.E."/>
            <person name="Whitaker R.J."/>
            <person name="Metcalf W.W."/>
        </authorList>
    </citation>
    <scope>NUCLEOTIDE SEQUENCE [LARGE SCALE GENOMIC DNA]</scope>
    <source>
        <strain evidence="17 18">Wiesmoor</strain>
    </source>
</reference>
<dbReference type="PANTHER" id="PTHR11118:SF1">
    <property type="entry name" value="RNA-SPLICING LIGASE RTCB HOMOLOG"/>
    <property type="match status" value="1"/>
</dbReference>
<feature type="binding site" evidence="14">
    <location>
        <position position="254"/>
    </location>
    <ligand>
        <name>Mn(2+)</name>
        <dbReference type="ChEBI" id="CHEBI:29035"/>
        <label>2</label>
    </ligand>
</feature>